<evidence type="ECO:0000256" key="2">
    <source>
        <dbReference type="ARBA" id="ARBA00022723"/>
    </source>
</evidence>
<dbReference type="PROSITE" id="PS50255">
    <property type="entry name" value="CYTOCHROME_B5_2"/>
    <property type="match status" value="1"/>
</dbReference>
<dbReference type="PROSITE" id="PS00191">
    <property type="entry name" value="CYTOCHROME_B5_1"/>
    <property type="match status" value="1"/>
</dbReference>
<evidence type="ECO:0000313" key="7">
    <source>
        <dbReference type="EMBL" id="EER03496.1"/>
    </source>
</evidence>
<dbReference type="OMA" id="FAYMRIM"/>
<feature type="compositionally biased region" description="Polar residues" evidence="5">
    <location>
        <begin position="48"/>
        <end position="63"/>
    </location>
</feature>
<dbReference type="Proteomes" id="UP000007800">
    <property type="component" value="Unassembled WGS sequence"/>
</dbReference>
<dbReference type="PANTHER" id="PTHR46237">
    <property type="entry name" value="CYTOCHROME B5 REDUCTASE 4 FAMILY MEMBER"/>
    <property type="match status" value="1"/>
</dbReference>
<dbReference type="InterPro" id="IPR001199">
    <property type="entry name" value="Cyt_B5-like_heme/steroid-bd"/>
</dbReference>
<evidence type="ECO:0000256" key="5">
    <source>
        <dbReference type="SAM" id="MobiDB-lite"/>
    </source>
</evidence>
<dbReference type="EMBL" id="GG682243">
    <property type="protein sequence ID" value="EER03496.1"/>
    <property type="molecule type" value="Genomic_DNA"/>
</dbReference>
<feature type="region of interest" description="Disordered" evidence="5">
    <location>
        <begin position="249"/>
        <end position="269"/>
    </location>
</feature>
<evidence type="ECO:0000313" key="8">
    <source>
        <dbReference type="Proteomes" id="UP000007800"/>
    </source>
</evidence>
<feature type="compositionally biased region" description="Basic and acidic residues" evidence="5">
    <location>
        <begin position="35"/>
        <end position="47"/>
    </location>
</feature>
<dbReference type="InterPro" id="IPR051872">
    <property type="entry name" value="Cytochrome_b5/Flavoprotein_Rdt"/>
</dbReference>
<dbReference type="InterPro" id="IPR036400">
    <property type="entry name" value="Cyt_B5-like_heme/steroid_sf"/>
</dbReference>
<keyword evidence="8" id="KW-1185">Reference proteome</keyword>
<dbReference type="OrthoDB" id="260519at2759"/>
<evidence type="ECO:0000256" key="1">
    <source>
        <dbReference type="ARBA" id="ARBA00022617"/>
    </source>
</evidence>
<dbReference type="Gene3D" id="3.10.120.10">
    <property type="entry name" value="Cytochrome b5-like heme/steroid binding domain"/>
    <property type="match status" value="1"/>
</dbReference>
<reference evidence="7 8" key="1">
    <citation type="submission" date="2008-07" db="EMBL/GenBank/DDBJ databases">
        <authorList>
            <person name="El-Sayed N."/>
            <person name="Caler E."/>
            <person name="Inman J."/>
            <person name="Amedeo P."/>
            <person name="Hass B."/>
            <person name="Wortman J."/>
        </authorList>
    </citation>
    <scope>NUCLEOTIDE SEQUENCE [LARGE SCALE GENOMIC DNA]</scope>
    <source>
        <strain evidence="8">ATCC 50983 / TXsc</strain>
    </source>
</reference>
<comment type="similarity">
    <text evidence="4">Belongs to the cytochrome b5 family.</text>
</comment>
<dbReference type="RefSeq" id="XP_002771680.1">
    <property type="nucleotide sequence ID" value="XM_002771634.1"/>
</dbReference>
<feature type="compositionally biased region" description="Polar residues" evidence="5">
    <location>
        <begin position="259"/>
        <end position="269"/>
    </location>
</feature>
<dbReference type="GO" id="GO:0020037">
    <property type="term" value="F:heme binding"/>
    <property type="evidence" value="ECO:0007669"/>
    <property type="project" value="UniProtKB-UniRule"/>
</dbReference>
<dbReference type="PANTHER" id="PTHR46237:SF1">
    <property type="entry name" value="CYTOCHROME B5 REDUCTASE 4"/>
    <property type="match status" value="1"/>
</dbReference>
<dbReference type="AlphaFoldDB" id="C5LIU3"/>
<feature type="region of interest" description="Disordered" evidence="5">
    <location>
        <begin position="1"/>
        <end position="75"/>
    </location>
</feature>
<keyword evidence="2 4" id="KW-0479">Metal-binding</keyword>
<evidence type="ECO:0000256" key="4">
    <source>
        <dbReference type="RuleBase" id="RU362121"/>
    </source>
</evidence>
<accession>C5LIU3</accession>
<proteinExistence type="inferred from homology"/>
<dbReference type="GO" id="GO:0046872">
    <property type="term" value="F:metal ion binding"/>
    <property type="evidence" value="ECO:0007669"/>
    <property type="project" value="UniProtKB-UniRule"/>
</dbReference>
<dbReference type="Pfam" id="PF00173">
    <property type="entry name" value="Cyt-b5"/>
    <property type="match status" value="1"/>
</dbReference>
<dbReference type="SUPFAM" id="SSF55856">
    <property type="entry name" value="Cytochrome b5-like heme/steroid binding domain"/>
    <property type="match status" value="1"/>
</dbReference>
<protein>
    <submittedName>
        <fullName evidence="7">Flavohemoprotein b5/b5r, putative</fullName>
    </submittedName>
</protein>
<evidence type="ECO:0000259" key="6">
    <source>
        <dbReference type="PROSITE" id="PS50255"/>
    </source>
</evidence>
<dbReference type="GO" id="GO:0005737">
    <property type="term" value="C:cytoplasm"/>
    <property type="evidence" value="ECO:0007669"/>
    <property type="project" value="TreeGrafter"/>
</dbReference>
<organism evidence="8">
    <name type="scientific">Perkinsus marinus (strain ATCC 50983 / TXsc)</name>
    <dbReference type="NCBI Taxonomy" id="423536"/>
    <lineage>
        <taxon>Eukaryota</taxon>
        <taxon>Sar</taxon>
        <taxon>Alveolata</taxon>
        <taxon>Perkinsozoa</taxon>
        <taxon>Perkinsea</taxon>
        <taxon>Perkinsida</taxon>
        <taxon>Perkinsidae</taxon>
        <taxon>Perkinsus</taxon>
    </lineage>
</organism>
<gene>
    <name evidence="7" type="ORF">Pmar_PMAR014715</name>
</gene>
<keyword evidence="1 4" id="KW-0349">Heme</keyword>
<dbReference type="InterPro" id="IPR018506">
    <property type="entry name" value="Cyt_B5_heme-BS"/>
</dbReference>
<dbReference type="GeneID" id="9047734"/>
<keyword evidence="3 4" id="KW-0408">Iron</keyword>
<evidence type="ECO:0000256" key="3">
    <source>
        <dbReference type="ARBA" id="ARBA00023004"/>
    </source>
</evidence>
<feature type="domain" description="Cytochrome b5 heme-binding" evidence="6">
    <location>
        <begin position="98"/>
        <end position="174"/>
    </location>
</feature>
<dbReference type="InParanoid" id="C5LIU3"/>
<dbReference type="GO" id="GO:0004128">
    <property type="term" value="F:cytochrome-b5 reductase activity, acting on NAD(P)H"/>
    <property type="evidence" value="ECO:0007669"/>
    <property type="project" value="TreeGrafter"/>
</dbReference>
<name>C5LIU3_PERM5</name>
<feature type="compositionally biased region" description="Pro residues" evidence="5">
    <location>
        <begin position="1"/>
        <end position="14"/>
    </location>
</feature>
<dbReference type="SMART" id="SM01117">
    <property type="entry name" value="Cyt-b5"/>
    <property type="match status" value="1"/>
</dbReference>
<sequence length="296" mass="32589">MSDPPEVPAAPSRPLPSADLQPHPARHSHSSHVSFADRVKKEIERGQRTSTTSTNASGCNKLQTPAVPHLPPRKKVKSKNQFAYMRIMADNKPLLFPADKLTWDEVAHHNSKHDCWTVINGVVYDITSYLDYHPGGRGELFQGAGKDCTNLFNIYHPWVSEEAILRNARLGPVIGGPCPPHMVAERRGELQHRPATGQEGMRPGGDPTKIVSVPLPTIPEYVPPTTPSPILSANDAQSDVPVAAMLRRSKPKTEAAKTNEVNTEAASRSQPSWIPLLFRGSVFFPGMKLFPPHEHK</sequence>